<accession>A0ABQ9ZUL9</accession>
<sequence length="118" mass="13392">MLFSTTLSVHSERKSLCCLFINSRSLLNIEFVDRLLGLPISIAIKQLMATRGCYVHKSYYQIRVLIIVQLPSLSGYNEEKSFESKILKELTGICHKNGERAGPKDIVNTSQMINCVRQ</sequence>
<dbReference type="Proteomes" id="UP001234178">
    <property type="component" value="Unassembled WGS sequence"/>
</dbReference>
<dbReference type="EMBL" id="JAOYFB010000005">
    <property type="protein sequence ID" value="KAK4016330.1"/>
    <property type="molecule type" value="Genomic_DNA"/>
</dbReference>
<evidence type="ECO:0000313" key="1">
    <source>
        <dbReference type="EMBL" id="KAK4016330.1"/>
    </source>
</evidence>
<reference evidence="1 2" key="1">
    <citation type="journal article" date="2023" name="Nucleic Acids Res.">
        <title>The hologenome of Daphnia magna reveals possible DNA methylation and microbiome-mediated evolution of the host genome.</title>
        <authorList>
            <person name="Chaturvedi A."/>
            <person name="Li X."/>
            <person name="Dhandapani V."/>
            <person name="Marshall H."/>
            <person name="Kissane S."/>
            <person name="Cuenca-Cambronero M."/>
            <person name="Asole G."/>
            <person name="Calvet F."/>
            <person name="Ruiz-Romero M."/>
            <person name="Marangio P."/>
            <person name="Guigo R."/>
            <person name="Rago D."/>
            <person name="Mirbahai L."/>
            <person name="Eastwood N."/>
            <person name="Colbourne J.K."/>
            <person name="Zhou J."/>
            <person name="Mallon E."/>
            <person name="Orsini L."/>
        </authorList>
    </citation>
    <scope>NUCLEOTIDE SEQUENCE [LARGE SCALE GENOMIC DNA]</scope>
    <source>
        <strain evidence="1">LRV0_1</strain>
    </source>
</reference>
<name>A0ABQ9ZUL9_9CRUS</name>
<proteinExistence type="predicted"/>
<gene>
    <name evidence="1" type="ORF">OUZ56_031281</name>
</gene>
<comment type="caution">
    <text evidence="1">The sequence shown here is derived from an EMBL/GenBank/DDBJ whole genome shotgun (WGS) entry which is preliminary data.</text>
</comment>
<organism evidence="1 2">
    <name type="scientific">Daphnia magna</name>
    <dbReference type="NCBI Taxonomy" id="35525"/>
    <lineage>
        <taxon>Eukaryota</taxon>
        <taxon>Metazoa</taxon>
        <taxon>Ecdysozoa</taxon>
        <taxon>Arthropoda</taxon>
        <taxon>Crustacea</taxon>
        <taxon>Branchiopoda</taxon>
        <taxon>Diplostraca</taxon>
        <taxon>Cladocera</taxon>
        <taxon>Anomopoda</taxon>
        <taxon>Daphniidae</taxon>
        <taxon>Daphnia</taxon>
    </lineage>
</organism>
<protein>
    <submittedName>
        <fullName evidence="1">Uncharacterized protein</fullName>
    </submittedName>
</protein>
<evidence type="ECO:0000313" key="2">
    <source>
        <dbReference type="Proteomes" id="UP001234178"/>
    </source>
</evidence>
<keyword evidence="2" id="KW-1185">Reference proteome</keyword>